<dbReference type="RefSeq" id="WP_007194990.1">
    <property type="nucleotide sequence ID" value="NZ_AFWV01000016.1"/>
</dbReference>
<dbReference type="EMBL" id="AFWV01000016">
    <property type="protein sequence ID" value="EGV16535.1"/>
    <property type="molecule type" value="Genomic_DNA"/>
</dbReference>
<keyword evidence="3" id="KW-1185">Reference proteome</keyword>
<organism evidence="2 3">
    <name type="scientific">Thiocapsa marina 5811</name>
    <dbReference type="NCBI Taxonomy" id="768671"/>
    <lineage>
        <taxon>Bacteria</taxon>
        <taxon>Pseudomonadati</taxon>
        <taxon>Pseudomonadota</taxon>
        <taxon>Gammaproteobacteria</taxon>
        <taxon>Chromatiales</taxon>
        <taxon>Chromatiaceae</taxon>
        <taxon>Thiocapsa</taxon>
    </lineage>
</organism>
<sequence length="130" mass="14333">MKYAAKRTWPDKPKSWEAKGEAETPEAFALEFAADQGLGLGTELVVIEREGEDAEIQFFKIANTSPYQLAQAEPRAGSKSVRTFRVKGTQACFVEVVGATRCAPRSISAAQLLILTTELKPWLSKQAFRV</sequence>
<dbReference type="OrthoDB" id="5767224at2"/>
<proteinExistence type="predicted"/>
<evidence type="ECO:0000256" key="1">
    <source>
        <dbReference type="SAM" id="MobiDB-lite"/>
    </source>
</evidence>
<evidence type="ECO:0000313" key="3">
    <source>
        <dbReference type="Proteomes" id="UP000005459"/>
    </source>
</evidence>
<gene>
    <name evidence="2" type="ORF">ThimaDRAFT_4118</name>
</gene>
<dbReference type="AlphaFoldDB" id="F9UGR5"/>
<protein>
    <submittedName>
        <fullName evidence="2">Uncharacterized protein</fullName>
    </submittedName>
</protein>
<dbReference type="Proteomes" id="UP000005459">
    <property type="component" value="Unassembled WGS sequence"/>
</dbReference>
<name>F9UGR5_9GAMM</name>
<evidence type="ECO:0000313" key="2">
    <source>
        <dbReference type="EMBL" id="EGV16535.1"/>
    </source>
</evidence>
<feature type="compositionally biased region" description="Basic and acidic residues" evidence="1">
    <location>
        <begin position="8"/>
        <end position="22"/>
    </location>
</feature>
<accession>F9UGR5</accession>
<feature type="region of interest" description="Disordered" evidence="1">
    <location>
        <begin position="1"/>
        <end position="22"/>
    </location>
</feature>
<dbReference type="eggNOG" id="ENOG5032X24">
    <property type="taxonomic scope" value="Bacteria"/>
</dbReference>
<reference evidence="2 3" key="1">
    <citation type="submission" date="2011-06" db="EMBL/GenBank/DDBJ databases">
        <title>The draft genome of Thiocapsa marina 5811.</title>
        <authorList>
            <consortium name="US DOE Joint Genome Institute (JGI-PGF)"/>
            <person name="Lucas S."/>
            <person name="Han J."/>
            <person name="Cheng J.-F."/>
            <person name="Goodwin L."/>
            <person name="Pitluck S."/>
            <person name="Peters L."/>
            <person name="Land M.L."/>
            <person name="Hauser L."/>
            <person name="Vogl K."/>
            <person name="Liu Z."/>
            <person name="Imhoff J."/>
            <person name="Thiel V."/>
            <person name="Frigaard N.-U."/>
            <person name="Bryant D."/>
            <person name="Woyke T.J."/>
        </authorList>
    </citation>
    <scope>NUCLEOTIDE SEQUENCE [LARGE SCALE GENOMIC DNA]</scope>
    <source>
        <strain evidence="2 3">5811</strain>
    </source>
</reference>